<evidence type="ECO:0000256" key="1">
    <source>
        <dbReference type="SAM" id="Phobius"/>
    </source>
</evidence>
<feature type="transmembrane region" description="Helical" evidence="1">
    <location>
        <begin position="50"/>
        <end position="71"/>
    </location>
</feature>
<gene>
    <name evidence="3" type="ORF">JOE21_002704</name>
</gene>
<evidence type="ECO:0000313" key="4">
    <source>
        <dbReference type="Proteomes" id="UP001185012"/>
    </source>
</evidence>
<dbReference type="RefSeq" id="WP_309866964.1">
    <property type="nucleotide sequence ID" value="NZ_JAVDQG010000006.1"/>
</dbReference>
<feature type="transmembrane region" description="Helical" evidence="1">
    <location>
        <begin position="83"/>
        <end position="110"/>
    </location>
</feature>
<evidence type="ECO:0000259" key="2">
    <source>
        <dbReference type="Pfam" id="PF13273"/>
    </source>
</evidence>
<dbReference type="Proteomes" id="UP001185012">
    <property type="component" value="Unassembled WGS sequence"/>
</dbReference>
<comment type="caution">
    <text evidence="3">The sequence shown here is derived from an EMBL/GenBank/DDBJ whole genome shotgun (WGS) entry which is preliminary data.</text>
</comment>
<keyword evidence="1" id="KW-1133">Transmembrane helix</keyword>
<dbReference type="Pfam" id="PF13273">
    <property type="entry name" value="DUF4064"/>
    <property type="match status" value="1"/>
</dbReference>
<proteinExistence type="predicted"/>
<keyword evidence="1" id="KW-0472">Membrane</keyword>
<keyword evidence="4" id="KW-1185">Reference proteome</keyword>
<feature type="domain" description="DUF4064" evidence="2">
    <location>
        <begin position="2"/>
        <end position="95"/>
    </location>
</feature>
<evidence type="ECO:0000313" key="3">
    <source>
        <dbReference type="EMBL" id="MDR6226694.1"/>
    </source>
</evidence>
<reference evidence="3 4" key="1">
    <citation type="submission" date="2023-07" db="EMBL/GenBank/DDBJ databases">
        <title>Genomic Encyclopedia of Type Strains, Phase IV (KMG-IV): sequencing the most valuable type-strain genomes for metagenomic binning, comparative biology and taxonomic classification.</title>
        <authorList>
            <person name="Goeker M."/>
        </authorList>
    </citation>
    <scope>NUCLEOTIDE SEQUENCE [LARGE SCALE GENOMIC DNA]</scope>
    <source>
        <strain evidence="3 4">DSM 45903</strain>
    </source>
</reference>
<name>A0ABU1IS03_9BACL</name>
<protein>
    <recommendedName>
        <fullName evidence="2">DUF4064 domain-containing protein</fullName>
    </recommendedName>
</protein>
<dbReference type="EMBL" id="JAVDQG010000006">
    <property type="protein sequence ID" value="MDR6226694.1"/>
    <property type="molecule type" value="Genomic_DNA"/>
</dbReference>
<sequence length="130" mass="13355">MKRTAEFVLGLIGGILGAGAGLLVLAGGLFGQAYVDLMDEAETMAEIDATWITVVGGLLLLLSIASIVFSVPSMIRKNHVLSGIIQLVAGVGGFLLASFLWLIPGILMILSGALSFRKPKADSGGSAPQS</sequence>
<feature type="transmembrane region" description="Helical" evidence="1">
    <location>
        <begin position="7"/>
        <end position="30"/>
    </location>
</feature>
<dbReference type="InterPro" id="IPR025273">
    <property type="entry name" value="DUF4064"/>
</dbReference>
<keyword evidence="1" id="KW-0812">Transmembrane</keyword>
<organism evidence="3 4">
    <name type="scientific">Desmospora profundinema</name>
    <dbReference type="NCBI Taxonomy" id="1571184"/>
    <lineage>
        <taxon>Bacteria</taxon>
        <taxon>Bacillati</taxon>
        <taxon>Bacillota</taxon>
        <taxon>Bacilli</taxon>
        <taxon>Bacillales</taxon>
        <taxon>Thermoactinomycetaceae</taxon>
        <taxon>Desmospora</taxon>
    </lineage>
</organism>
<accession>A0ABU1IS03</accession>